<dbReference type="Proteomes" id="UP001163223">
    <property type="component" value="Chromosome"/>
</dbReference>
<keyword evidence="2" id="KW-1185">Reference proteome</keyword>
<accession>A0ACD4NRP7</accession>
<dbReference type="EMBL" id="CP113520">
    <property type="protein sequence ID" value="WAJ29367.1"/>
    <property type="molecule type" value="Genomic_DNA"/>
</dbReference>
<protein>
    <submittedName>
        <fullName evidence="1">TenA family protein</fullName>
    </submittedName>
</protein>
<evidence type="ECO:0000313" key="1">
    <source>
        <dbReference type="EMBL" id="WAJ29367.1"/>
    </source>
</evidence>
<gene>
    <name evidence="1" type="ORF">OXU80_03775</name>
</gene>
<proteinExistence type="predicted"/>
<reference evidence="1" key="1">
    <citation type="submission" date="2022-11" db="EMBL/GenBank/DDBJ databases">
        <title>beta-Carotene-producing bacterium, Jeongeuplla avenae sp. nov., alleviates the salt stress of Arabidopsis seedlings.</title>
        <authorList>
            <person name="Jiang L."/>
            <person name="Lee J."/>
        </authorList>
    </citation>
    <scope>NUCLEOTIDE SEQUENCE</scope>
    <source>
        <strain evidence="1">DY_R2A_6</strain>
    </source>
</reference>
<name>A0ACD4NRP7_9HYPH</name>
<evidence type="ECO:0000313" key="2">
    <source>
        <dbReference type="Proteomes" id="UP001163223"/>
    </source>
</evidence>
<sequence>MSGLFDELKARARPNWTAYVEHDFVRRLAENRLPEGAFRAYLVQDYLFLIQFARAQALAVYKSRTLADMRAAKTALVAILDVELDLHVRVSARWGLSPADLESAPELAATVAYTRFVLDAGMAGDLLDLRVALAPCVVGYGEIARAIRSEAGRHTGHAQADWIAEYAGESYQGVAAAARGEIDRLGADLSTGRRGELAAHFAKACDLEAAFWQMALDEGEAAR</sequence>
<organism evidence="1 2">
    <name type="scientific">Antarcticirhabdus aurantiaca</name>
    <dbReference type="NCBI Taxonomy" id="2606717"/>
    <lineage>
        <taxon>Bacteria</taxon>
        <taxon>Pseudomonadati</taxon>
        <taxon>Pseudomonadota</taxon>
        <taxon>Alphaproteobacteria</taxon>
        <taxon>Hyphomicrobiales</taxon>
        <taxon>Aurantimonadaceae</taxon>
        <taxon>Antarcticirhabdus</taxon>
    </lineage>
</organism>